<name>A0ABD1X130_9LAMI</name>
<dbReference type="AlphaFoldDB" id="A0ABD1X130"/>
<protein>
    <submittedName>
        <fullName evidence="1">Cupredoxin</fullName>
    </submittedName>
</protein>
<gene>
    <name evidence="1" type="ORF">Fot_08247</name>
</gene>
<keyword evidence="2" id="KW-1185">Reference proteome</keyword>
<evidence type="ECO:0000313" key="1">
    <source>
        <dbReference type="EMBL" id="KAL2554628.1"/>
    </source>
</evidence>
<accession>A0ABD1X130</accession>
<organism evidence="1 2">
    <name type="scientific">Forsythia ovata</name>
    <dbReference type="NCBI Taxonomy" id="205694"/>
    <lineage>
        <taxon>Eukaryota</taxon>
        <taxon>Viridiplantae</taxon>
        <taxon>Streptophyta</taxon>
        <taxon>Embryophyta</taxon>
        <taxon>Tracheophyta</taxon>
        <taxon>Spermatophyta</taxon>
        <taxon>Magnoliopsida</taxon>
        <taxon>eudicotyledons</taxon>
        <taxon>Gunneridae</taxon>
        <taxon>Pentapetalae</taxon>
        <taxon>asterids</taxon>
        <taxon>lamiids</taxon>
        <taxon>Lamiales</taxon>
        <taxon>Oleaceae</taxon>
        <taxon>Forsythieae</taxon>
        <taxon>Forsythia</taxon>
    </lineage>
</organism>
<dbReference type="Proteomes" id="UP001604277">
    <property type="component" value="Unassembled WGS sequence"/>
</dbReference>
<reference evidence="2" key="1">
    <citation type="submission" date="2024-07" db="EMBL/GenBank/DDBJ databases">
        <title>Two chromosome-level genome assemblies of Korean endemic species Abeliophyllum distichum and Forsythia ovata (Oleaceae).</title>
        <authorList>
            <person name="Jang H."/>
        </authorList>
    </citation>
    <scope>NUCLEOTIDE SEQUENCE [LARGE SCALE GENOMIC DNA]</scope>
</reference>
<comment type="caution">
    <text evidence="1">The sequence shown here is derived from an EMBL/GenBank/DDBJ whole genome shotgun (WGS) entry which is preliminary data.</text>
</comment>
<evidence type="ECO:0000313" key="2">
    <source>
        <dbReference type="Proteomes" id="UP001604277"/>
    </source>
</evidence>
<dbReference type="EMBL" id="JBFOLJ010000002">
    <property type="protein sequence ID" value="KAL2554628.1"/>
    <property type="molecule type" value="Genomic_DNA"/>
</dbReference>
<sequence length="165" mass="19188">MIIKSNEKFKYLTNFSSYSFVPPVQQNEFKEPIGVNIPVYDRFSSCSVKRGNFVFHREEAVQLLATAVMKCLVVLFNYEVAEAATYTVGGAGGWTFDVADWPKGKNFKDKYIWSSTNSSYVYDAWRKMVVERYKDMINGTCNQTRYKSPYNNLVNWRGHDLHWIS</sequence>
<proteinExistence type="predicted"/>